<evidence type="ECO:0000313" key="3">
    <source>
        <dbReference type="Proteomes" id="UP001626550"/>
    </source>
</evidence>
<protein>
    <submittedName>
        <fullName evidence="2">Uncharacterized protein</fullName>
    </submittedName>
</protein>
<sequence length="101" mass="11155">MDIVSDDQQSDETEKSPLSHPVQSSLSTSSESLQNRLKRSVSISSERLKNLHSVSMRSYRKLSSPTSSLASLEEPMPLNTEIVAQYAQLSNAIPSDRSSEM</sequence>
<evidence type="ECO:0000313" key="2">
    <source>
        <dbReference type="EMBL" id="KAL3308936.1"/>
    </source>
</evidence>
<name>A0ABD2PR53_9PLAT</name>
<dbReference type="Proteomes" id="UP001626550">
    <property type="component" value="Unassembled WGS sequence"/>
</dbReference>
<organism evidence="2 3">
    <name type="scientific">Cichlidogyrus casuarinus</name>
    <dbReference type="NCBI Taxonomy" id="1844966"/>
    <lineage>
        <taxon>Eukaryota</taxon>
        <taxon>Metazoa</taxon>
        <taxon>Spiralia</taxon>
        <taxon>Lophotrochozoa</taxon>
        <taxon>Platyhelminthes</taxon>
        <taxon>Monogenea</taxon>
        <taxon>Monopisthocotylea</taxon>
        <taxon>Dactylogyridea</taxon>
        <taxon>Ancyrocephalidae</taxon>
        <taxon>Cichlidogyrus</taxon>
    </lineage>
</organism>
<proteinExistence type="predicted"/>
<gene>
    <name evidence="2" type="ORF">Ciccas_012525</name>
</gene>
<evidence type="ECO:0000256" key="1">
    <source>
        <dbReference type="SAM" id="MobiDB-lite"/>
    </source>
</evidence>
<accession>A0ABD2PR53</accession>
<feature type="compositionally biased region" description="Acidic residues" evidence="1">
    <location>
        <begin position="1"/>
        <end position="11"/>
    </location>
</feature>
<keyword evidence="3" id="KW-1185">Reference proteome</keyword>
<reference evidence="2 3" key="1">
    <citation type="submission" date="2024-11" db="EMBL/GenBank/DDBJ databases">
        <title>Adaptive evolution of stress response genes in parasites aligns with host niche diversity.</title>
        <authorList>
            <person name="Hahn C."/>
            <person name="Resl P."/>
        </authorList>
    </citation>
    <scope>NUCLEOTIDE SEQUENCE [LARGE SCALE GENOMIC DNA]</scope>
    <source>
        <strain evidence="2">EGGRZ-B1_66</strain>
        <tissue evidence="2">Body</tissue>
    </source>
</reference>
<feature type="compositionally biased region" description="Low complexity" evidence="1">
    <location>
        <begin position="24"/>
        <end position="33"/>
    </location>
</feature>
<feature type="non-terminal residue" evidence="2">
    <location>
        <position position="101"/>
    </location>
</feature>
<feature type="region of interest" description="Disordered" evidence="1">
    <location>
        <begin position="1"/>
        <end position="44"/>
    </location>
</feature>
<dbReference type="EMBL" id="JBJKFK010004510">
    <property type="protein sequence ID" value="KAL3308936.1"/>
    <property type="molecule type" value="Genomic_DNA"/>
</dbReference>
<comment type="caution">
    <text evidence="2">The sequence shown here is derived from an EMBL/GenBank/DDBJ whole genome shotgun (WGS) entry which is preliminary data.</text>
</comment>
<dbReference type="AlphaFoldDB" id="A0ABD2PR53"/>